<evidence type="ECO:0000313" key="2">
    <source>
        <dbReference type="Proteomes" id="UP001295444"/>
    </source>
</evidence>
<reference evidence="1" key="1">
    <citation type="submission" date="2022-03" db="EMBL/GenBank/DDBJ databases">
        <authorList>
            <person name="Alioto T."/>
            <person name="Alioto T."/>
            <person name="Gomez Garrido J."/>
        </authorList>
    </citation>
    <scope>NUCLEOTIDE SEQUENCE</scope>
</reference>
<protein>
    <submittedName>
        <fullName evidence="1">Uncharacterized protein</fullName>
    </submittedName>
</protein>
<accession>A0AAD1QZ62</accession>
<evidence type="ECO:0000313" key="1">
    <source>
        <dbReference type="EMBL" id="CAH2219836.1"/>
    </source>
</evidence>
<dbReference type="EMBL" id="OW240912">
    <property type="protein sequence ID" value="CAH2219836.1"/>
    <property type="molecule type" value="Genomic_DNA"/>
</dbReference>
<keyword evidence="2" id="KW-1185">Reference proteome</keyword>
<feature type="non-terminal residue" evidence="1">
    <location>
        <position position="240"/>
    </location>
</feature>
<sequence length="240" mass="27284">MANEMGLSVQDYELSKTLDSLLAENDVSRPLTDFKPQSYFTPNFADTPHVDLFVQISLNELETTVNQGSTTSNLSFMERKALKDLQQQTEIIIKPADKGGNIVLMNRSEYVAMCMSHLDDSTHYRTLPLDPTKNFIRELDTLLNDALTKQVINLDEFRFLLPHKNPTIATFYCLPKIHKRTWPPPGRPIVSGNNCLTQPLSKFIEKILHPMVLTLPSYLQDTKSTLLTLQDMTAPPYTQL</sequence>
<dbReference type="PANTHER" id="PTHR21301:SF10">
    <property type="entry name" value="REVERSE TRANSCRIPTASE DOMAIN-CONTAINING PROTEIN"/>
    <property type="match status" value="1"/>
</dbReference>
<organism evidence="1 2">
    <name type="scientific">Pelobates cultripes</name>
    <name type="common">Western spadefoot toad</name>
    <dbReference type="NCBI Taxonomy" id="61616"/>
    <lineage>
        <taxon>Eukaryota</taxon>
        <taxon>Metazoa</taxon>
        <taxon>Chordata</taxon>
        <taxon>Craniata</taxon>
        <taxon>Vertebrata</taxon>
        <taxon>Euteleostomi</taxon>
        <taxon>Amphibia</taxon>
        <taxon>Batrachia</taxon>
        <taxon>Anura</taxon>
        <taxon>Pelobatoidea</taxon>
        <taxon>Pelobatidae</taxon>
        <taxon>Pelobates</taxon>
    </lineage>
</organism>
<dbReference type="AlphaFoldDB" id="A0AAD1QZ62"/>
<dbReference type="PANTHER" id="PTHR21301">
    <property type="entry name" value="REVERSE TRANSCRIPTASE"/>
    <property type="match status" value="1"/>
</dbReference>
<name>A0AAD1QZ62_PELCU</name>
<gene>
    <name evidence="1" type="ORF">PECUL_23A056079</name>
</gene>
<dbReference type="Proteomes" id="UP001295444">
    <property type="component" value="Chromosome 01"/>
</dbReference>
<proteinExistence type="predicted"/>